<name>Q0EXA3_9PROT</name>
<evidence type="ECO:0000256" key="1">
    <source>
        <dbReference type="SAM" id="Phobius"/>
    </source>
</evidence>
<dbReference type="RefSeq" id="WP_009849147.1">
    <property type="nucleotide sequence ID" value="NZ_DS022294.1"/>
</dbReference>
<dbReference type="EMBL" id="AATS01000015">
    <property type="protein sequence ID" value="EAU53887.1"/>
    <property type="molecule type" value="Genomic_DNA"/>
</dbReference>
<dbReference type="InParanoid" id="Q0EXA3"/>
<comment type="caution">
    <text evidence="2">The sequence shown here is derived from an EMBL/GenBank/DDBJ whole genome shotgun (WGS) entry which is preliminary data.</text>
</comment>
<dbReference type="Pfam" id="PF05137">
    <property type="entry name" value="PilN"/>
    <property type="match status" value="1"/>
</dbReference>
<keyword evidence="1" id="KW-0472">Membrane</keyword>
<dbReference type="GO" id="GO:0043107">
    <property type="term" value="P:type IV pilus-dependent motility"/>
    <property type="evidence" value="ECO:0007669"/>
    <property type="project" value="TreeGrafter"/>
</dbReference>
<dbReference type="InterPro" id="IPR052534">
    <property type="entry name" value="Extracell_DNA_Util/SecSys_Comp"/>
</dbReference>
<dbReference type="Proteomes" id="UP000005297">
    <property type="component" value="Unassembled WGS sequence"/>
</dbReference>
<gene>
    <name evidence="2" type="ORF">SPV1_08116</name>
</gene>
<dbReference type="PANTHER" id="PTHR40278:SF2">
    <property type="entry name" value="TYPE IV PILUS INNER MEMBRANE COMPONENT PILN"/>
    <property type="match status" value="1"/>
</dbReference>
<dbReference type="GO" id="GO:0043683">
    <property type="term" value="P:type IV pilus assembly"/>
    <property type="evidence" value="ECO:0007669"/>
    <property type="project" value="TreeGrafter"/>
</dbReference>
<reference evidence="2 3" key="1">
    <citation type="submission" date="2006-09" db="EMBL/GenBank/DDBJ databases">
        <authorList>
            <person name="Emerson D."/>
            <person name="Ferriera S."/>
            <person name="Johnson J."/>
            <person name="Kravitz S."/>
            <person name="Halpern A."/>
            <person name="Remington K."/>
            <person name="Beeson K."/>
            <person name="Tran B."/>
            <person name="Rogers Y.-H."/>
            <person name="Friedman R."/>
            <person name="Venter J.C."/>
        </authorList>
    </citation>
    <scope>NUCLEOTIDE SEQUENCE [LARGE SCALE GENOMIC DNA]</scope>
    <source>
        <strain evidence="2 3">PV-1</strain>
    </source>
</reference>
<dbReference type="STRING" id="314344.AL013_02920"/>
<feature type="transmembrane region" description="Helical" evidence="1">
    <location>
        <begin position="21"/>
        <end position="43"/>
    </location>
</feature>
<evidence type="ECO:0000313" key="3">
    <source>
        <dbReference type="Proteomes" id="UP000005297"/>
    </source>
</evidence>
<keyword evidence="1" id="KW-0812">Transmembrane</keyword>
<dbReference type="eggNOG" id="COG3166">
    <property type="taxonomic scope" value="Bacteria"/>
</dbReference>
<dbReference type="InterPro" id="IPR007813">
    <property type="entry name" value="PilN"/>
</dbReference>
<evidence type="ECO:0000313" key="2">
    <source>
        <dbReference type="EMBL" id="EAU53887.1"/>
    </source>
</evidence>
<organism evidence="2 3">
    <name type="scientific">Mariprofundus ferrooxydans PV-1</name>
    <dbReference type="NCBI Taxonomy" id="314345"/>
    <lineage>
        <taxon>Bacteria</taxon>
        <taxon>Pseudomonadati</taxon>
        <taxon>Pseudomonadota</taxon>
        <taxon>Candidatius Mariprofundia</taxon>
        <taxon>Mariprofundales</taxon>
        <taxon>Mariprofundaceae</taxon>
        <taxon>Mariprofundus</taxon>
    </lineage>
</organism>
<proteinExistence type="predicted"/>
<keyword evidence="1" id="KW-1133">Transmembrane helix</keyword>
<keyword evidence="3" id="KW-1185">Reference proteome</keyword>
<protein>
    <submittedName>
        <fullName evidence="2">Fimbrial assembly</fullName>
    </submittedName>
</protein>
<accession>Q0EXA3</accession>
<dbReference type="PANTHER" id="PTHR40278">
    <property type="entry name" value="DNA UTILIZATION PROTEIN HOFN"/>
    <property type="match status" value="1"/>
</dbReference>
<dbReference type="AlphaFoldDB" id="Q0EXA3"/>
<dbReference type="HOGENOM" id="CLU_081304_1_2_0"/>
<sequence>MIRINLIPYRTARRQQQIVQHLTAFAAVVIVGILCTLGAHTYASLQLADLKEETMLLQKQNQDLKQKIGKIENLDHLRADVERKLKIVDRLQEGRFHSLKTLHEIALLIPENVWLNQISEQGGSLLLTGQAESNKAVAIFMRKLDQSPMFTDVRLDVISRVVVNNLPVRKFSLKVTRKEVTITTSSTGKAAS</sequence>
<dbReference type="OrthoDB" id="5296173at2"/>